<comment type="caution">
    <text evidence="2">The sequence shown here is derived from an EMBL/GenBank/DDBJ whole genome shotgun (WGS) entry which is preliminary data.</text>
</comment>
<accession>A0A1J6WWK7</accession>
<organism evidence="2 3">
    <name type="scientific">Rossellomorea aquimaris</name>
    <dbReference type="NCBI Taxonomy" id="189382"/>
    <lineage>
        <taxon>Bacteria</taxon>
        <taxon>Bacillati</taxon>
        <taxon>Bacillota</taxon>
        <taxon>Bacilli</taxon>
        <taxon>Bacillales</taxon>
        <taxon>Bacillaceae</taxon>
        <taxon>Rossellomorea</taxon>
    </lineage>
</organism>
<evidence type="ECO:0000313" key="3">
    <source>
        <dbReference type="Proteomes" id="UP000182062"/>
    </source>
</evidence>
<dbReference type="OrthoDB" id="165650at2"/>
<dbReference type="RefSeq" id="WP_071617880.1">
    <property type="nucleotide sequence ID" value="NZ_MINN01000074.1"/>
</dbReference>
<evidence type="ECO:0000256" key="1">
    <source>
        <dbReference type="SAM" id="MobiDB-lite"/>
    </source>
</evidence>
<dbReference type="NCBIfam" id="TIGR02530">
    <property type="entry name" value="flg_new"/>
    <property type="match status" value="1"/>
</dbReference>
<reference evidence="2 3" key="1">
    <citation type="submission" date="2016-09" db="EMBL/GenBank/DDBJ databases">
        <title>Bacillus aquimaris SAMM genome sequence reveals colonization and biosurfactant production capacities.</title>
        <authorList>
            <person name="Waghmode S.R."/>
            <person name="Suryavanshi M.V."/>
        </authorList>
    </citation>
    <scope>NUCLEOTIDE SEQUENCE [LARGE SCALE GENOMIC DNA]</scope>
    <source>
        <strain evidence="2 3">SAMM</strain>
    </source>
</reference>
<feature type="region of interest" description="Disordered" evidence="1">
    <location>
        <begin position="1"/>
        <end position="26"/>
    </location>
</feature>
<proteinExistence type="predicted"/>
<evidence type="ECO:0000313" key="2">
    <source>
        <dbReference type="EMBL" id="OIU72223.1"/>
    </source>
</evidence>
<gene>
    <name evidence="2" type="ORF">BHE18_06210</name>
</gene>
<dbReference type="EMBL" id="MINN01000074">
    <property type="protein sequence ID" value="OIU72223.1"/>
    <property type="molecule type" value="Genomic_DNA"/>
</dbReference>
<dbReference type="Proteomes" id="UP000182062">
    <property type="component" value="Unassembled WGS sequence"/>
</dbReference>
<keyword evidence="3" id="KW-1185">Reference proteome</keyword>
<dbReference type="Pfam" id="PF12611">
    <property type="entry name" value="Flagellar_put"/>
    <property type="match status" value="1"/>
</dbReference>
<sequence length="130" mass="14275">MDKTFLHRIPPNPLTPTIKPRTAQSGVRGDTAFSAELNKVITRCSGLQISKHAKSRMEQRGISITPPQWEKIAEKVNEAKSKGVHDSLVLLKDAALIVSAKNETVITALNRQEANSQIFTNINGTIIMDS</sequence>
<name>A0A1J6WWK7_9BACI</name>
<protein>
    <recommendedName>
        <fullName evidence="4">Flagellar operon protein</fullName>
    </recommendedName>
</protein>
<evidence type="ECO:0008006" key="4">
    <source>
        <dbReference type="Google" id="ProtNLM"/>
    </source>
</evidence>
<dbReference type="AlphaFoldDB" id="A0A1J6WWK7"/>
<dbReference type="InterPro" id="IPR013367">
    <property type="entry name" value="Flagellar_put"/>
</dbReference>